<keyword evidence="1" id="KW-0472">Membrane</keyword>
<dbReference type="AlphaFoldDB" id="A0A1G6NVS2"/>
<sequence>MGFLAHLLITAFALWAATQLVAGISVRSFGSLLLAALIFGLVNAVVRPVLVLLSLPLTILTLGLFLLVINAAMLGLTAALLPGFRVEGFWPAVLGSVVVSLVSWAAARIFTGP</sequence>
<proteinExistence type="predicted"/>
<reference evidence="2 3" key="1">
    <citation type="submission" date="2016-10" db="EMBL/GenBank/DDBJ databases">
        <authorList>
            <person name="de Groot N.N."/>
        </authorList>
    </citation>
    <scope>NUCLEOTIDE SEQUENCE [LARGE SCALE GENOMIC DNA]</scope>
    <source>
        <strain evidence="2 3">CPCC 100156</strain>
    </source>
</reference>
<dbReference type="Pfam" id="PF04020">
    <property type="entry name" value="Phage_holin_4_2"/>
    <property type="match status" value="1"/>
</dbReference>
<gene>
    <name evidence="2" type="ORF">SAMN04487779_1002159</name>
</gene>
<accession>A0A1G6NVS2</accession>
<organism evidence="2 3">
    <name type="scientific">Belnapia rosea</name>
    <dbReference type="NCBI Taxonomy" id="938405"/>
    <lineage>
        <taxon>Bacteria</taxon>
        <taxon>Pseudomonadati</taxon>
        <taxon>Pseudomonadota</taxon>
        <taxon>Alphaproteobacteria</taxon>
        <taxon>Acetobacterales</taxon>
        <taxon>Roseomonadaceae</taxon>
        <taxon>Belnapia</taxon>
    </lineage>
</organism>
<dbReference type="RefSeq" id="WP_090661894.1">
    <property type="nucleotide sequence ID" value="NZ_FMZX01000002.1"/>
</dbReference>
<dbReference type="PANTHER" id="PTHR37309:SF1">
    <property type="entry name" value="SLR0284 PROTEIN"/>
    <property type="match status" value="1"/>
</dbReference>
<keyword evidence="1" id="KW-1133">Transmembrane helix</keyword>
<dbReference type="EMBL" id="FMZX01000002">
    <property type="protein sequence ID" value="SDC71741.1"/>
    <property type="molecule type" value="Genomic_DNA"/>
</dbReference>
<feature type="transmembrane region" description="Helical" evidence="1">
    <location>
        <begin position="88"/>
        <end position="107"/>
    </location>
</feature>
<dbReference type="STRING" id="938405.SAMN02927895_02845"/>
<feature type="transmembrane region" description="Helical" evidence="1">
    <location>
        <begin position="60"/>
        <end position="82"/>
    </location>
</feature>
<protein>
    <submittedName>
        <fullName evidence="2">Putative membrane protein</fullName>
    </submittedName>
</protein>
<evidence type="ECO:0000313" key="2">
    <source>
        <dbReference type="EMBL" id="SDC71741.1"/>
    </source>
</evidence>
<feature type="transmembrane region" description="Helical" evidence="1">
    <location>
        <begin position="32"/>
        <end position="53"/>
    </location>
</feature>
<evidence type="ECO:0000313" key="3">
    <source>
        <dbReference type="Proteomes" id="UP000198925"/>
    </source>
</evidence>
<dbReference type="InterPro" id="IPR007165">
    <property type="entry name" value="Phage_holin_4_2"/>
</dbReference>
<dbReference type="Proteomes" id="UP000198925">
    <property type="component" value="Unassembled WGS sequence"/>
</dbReference>
<keyword evidence="3" id="KW-1185">Reference proteome</keyword>
<dbReference type="PANTHER" id="PTHR37309">
    <property type="entry name" value="SLR0284 PROTEIN"/>
    <property type="match status" value="1"/>
</dbReference>
<keyword evidence="1" id="KW-0812">Transmembrane</keyword>
<evidence type="ECO:0000256" key="1">
    <source>
        <dbReference type="SAM" id="Phobius"/>
    </source>
</evidence>
<name>A0A1G6NVS2_9PROT</name>